<dbReference type="PATRIC" id="fig|1177755.3.peg.1394"/>
<dbReference type="InterPro" id="IPR003148">
    <property type="entry name" value="RCK_N"/>
</dbReference>
<evidence type="ECO:0000313" key="5">
    <source>
        <dbReference type="Proteomes" id="UP000095087"/>
    </source>
</evidence>
<dbReference type="STRING" id="1177755.A7A08_01391"/>
<feature type="transmembrane region" description="Helical" evidence="2">
    <location>
        <begin position="40"/>
        <end position="56"/>
    </location>
</feature>
<reference evidence="4 5" key="1">
    <citation type="submission" date="2016-07" db="EMBL/GenBank/DDBJ databases">
        <title>Draft genome sequence of Methyloligella halotolerans C2T (VKM B-2706T=CCUG 61687T=DSM 25045T), a halotolerant polyhydroxybutyrate accumulating methylotroph.</title>
        <authorList>
            <person name="Vasilenko O.V."/>
            <person name="Doronina N.V."/>
            <person name="Poroshina M.N."/>
            <person name="Tarlachkov S.V."/>
            <person name="Trotsenko Y.A."/>
        </authorList>
    </citation>
    <scope>NUCLEOTIDE SEQUENCE [LARGE SCALE GENOMIC DNA]</scope>
    <source>
        <strain evidence="4 5">VKM B-2706</strain>
    </source>
</reference>
<dbReference type="InterPro" id="IPR036721">
    <property type="entry name" value="RCK_C_sf"/>
</dbReference>
<comment type="caution">
    <text evidence="4">The sequence shown here is derived from an EMBL/GenBank/DDBJ whole genome shotgun (WGS) entry which is preliminary data.</text>
</comment>
<dbReference type="RefSeq" id="WP_069095049.1">
    <property type="nucleotide sequence ID" value="NZ_MASI01000003.1"/>
</dbReference>
<dbReference type="PANTHER" id="PTHR43833">
    <property type="entry name" value="POTASSIUM CHANNEL PROTEIN 2-RELATED-RELATED"/>
    <property type="match status" value="1"/>
</dbReference>
<keyword evidence="2" id="KW-1133">Transmembrane helix</keyword>
<keyword evidence="2" id="KW-0812">Transmembrane</keyword>
<dbReference type="EMBL" id="MASI01000003">
    <property type="protein sequence ID" value="ODA67360.1"/>
    <property type="molecule type" value="Genomic_DNA"/>
</dbReference>
<dbReference type="Gene3D" id="3.40.50.720">
    <property type="entry name" value="NAD(P)-binding Rossmann-like Domain"/>
    <property type="match status" value="1"/>
</dbReference>
<dbReference type="GO" id="GO:0005886">
    <property type="term" value="C:plasma membrane"/>
    <property type="evidence" value="ECO:0007669"/>
    <property type="project" value="UniProtKB-SubCell"/>
</dbReference>
<dbReference type="PANTHER" id="PTHR43833:SF9">
    <property type="entry name" value="POTASSIUM CHANNEL PROTEIN YUGO-RELATED"/>
    <property type="match status" value="1"/>
</dbReference>
<dbReference type="Gene3D" id="3.30.70.1450">
    <property type="entry name" value="Regulator of K+ conductance, C-terminal domain"/>
    <property type="match status" value="1"/>
</dbReference>
<name>A0A1E2RYX8_9HYPH</name>
<dbReference type="SUPFAM" id="SSF81324">
    <property type="entry name" value="Voltage-gated potassium channels"/>
    <property type="match status" value="1"/>
</dbReference>
<dbReference type="AlphaFoldDB" id="A0A1E2RYX8"/>
<dbReference type="Pfam" id="PF07885">
    <property type="entry name" value="Ion_trans_2"/>
    <property type="match status" value="1"/>
</dbReference>
<keyword evidence="2" id="KW-0472">Membrane</keyword>
<feature type="domain" description="RCK N-terminal" evidence="3">
    <location>
        <begin position="112"/>
        <end position="229"/>
    </location>
</feature>
<comment type="subcellular location">
    <subcellularLocation>
        <location evidence="1">Cell membrane</location>
        <topology evidence="1">Multi-pass membrane protein</topology>
    </subcellularLocation>
</comment>
<organism evidence="4 5">
    <name type="scientific">Methyloligella halotolerans</name>
    <dbReference type="NCBI Taxonomy" id="1177755"/>
    <lineage>
        <taxon>Bacteria</taxon>
        <taxon>Pseudomonadati</taxon>
        <taxon>Pseudomonadota</taxon>
        <taxon>Alphaproteobacteria</taxon>
        <taxon>Hyphomicrobiales</taxon>
        <taxon>Hyphomicrobiaceae</taxon>
        <taxon>Methyloligella</taxon>
    </lineage>
</organism>
<dbReference type="InterPro" id="IPR050721">
    <property type="entry name" value="Trk_Ktr_HKT_K-transport"/>
</dbReference>
<proteinExistence type="predicted"/>
<evidence type="ECO:0000256" key="2">
    <source>
        <dbReference type="SAM" id="Phobius"/>
    </source>
</evidence>
<dbReference type="GO" id="GO:0006813">
    <property type="term" value="P:potassium ion transport"/>
    <property type="evidence" value="ECO:0007669"/>
    <property type="project" value="InterPro"/>
</dbReference>
<dbReference type="InterPro" id="IPR013099">
    <property type="entry name" value="K_chnl_dom"/>
</dbReference>
<protein>
    <submittedName>
        <fullName evidence="4">Inner membrane protein YbaL</fullName>
    </submittedName>
</protein>
<feature type="transmembrane region" description="Helical" evidence="2">
    <location>
        <begin position="62"/>
        <end position="95"/>
    </location>
</feature>
<dbReference type="SUPFAM" id="SSF51735">
    <property type="entry name" value="NAD(P)-binding Rossmann-fold domains"/>
    <property type="match status" value="1"/>
</dbReference>
<feature type="transmembrane region" description="Helical" evidence="2">
    <location>
        <begin position="12"/>
        <end position="33"/>
    </location>
</feature>
<dbReference type="PROSITE" id="PS51201">
    <property type="entry name" value="RCK_N"/>
    <property type="match status" value="1"/>
</dbReference>
<dbReference type="OrthoDB" id="9781411at2"/>
<dbReference type="Proteomes" id="UP000095087">
    <property type="component" value="Unassembled WGS sequence"/>
</dbReference>
<evidence type="ECO:0000313" key="4">
    <source>
        <dbReference type="EMBL" id="ODA67360.1"/>
    </source>
</evidence>
<gene>
    <name evidence="4" type="ORF">A7A08_01391</name>
</gene>
<dbReference type="Gene3D" id="1.10.287.70">
    <property type="match status" value="1"/>
</dbReference>
<dbReference type="InterPro" id="IPR036291">
    <property type="entry name" value="NAD(P)-bd_dom_sf"/>
</dbReference>
<dbReference type="SUPFAM" id="SSF116726">
    <property type="entry name" value="TrkA C-terminal domain-like"/>
    <property type="match status" value="1"/>
</dbReference>
<evidence type="ECO:0000259" key="3">
    <source>
        <dbReference type="PROSITE" id="PS51201"/>
    </source>
</evidence>
<dbReference type="Pfam" id="PF02254">
    <property type="entry name" value="TrkA_N"/>
    <property type="match status" value="1"/>
</dbReference>
<accession>A0A1E2RYX8</accession>
<sequence>MDKLDVSPAKNIVRIGFFILVVFLASTVGYMEAGWDFEDAIYMVAITVFTVGYGEVRPIDTAYLHGLTMVTMILGCTGMIFFTGALAQFFTVAQLQKVLGVRRVQTEIEKLKDHTIICGFGRIGVAVAVALFDGGVPFLILEENERRVADAREAGYLCLQGDATNEVVLAAAGITRARTLATVLPNDAANVFITLSARNLNPSIEIVARGDAVSTERKLRHAGANKVVLPTHIGAERIAEIILYPETARFIRDSEKMKELDRSLRNLGLAMEVVVAPENGALTGLTIEEAERRVNGRFFVVQLNRAQGEPITQPDKSLKIEAGDGVVIVGRGGDAIGAAFSTPIENIQAGRMRIQRSV</sequence>
<keyword evidence="5" id="KW-1185">Reference proteome</keyword>
<evidence type="ECO:0000256" key="1">
    <source>
        <dbReference type="ARBA" id="ARBA00004651"/>
    </source>
</evidence>